<dbReference type="InterPro" id="IPR027417">
    <property type="entry name" value="P-loop_NTPase"/>
</dbReference>
<evidence type="ECO:0000313" key="3">
    <source>
        <dbReference type="EMBL" id="MBB6506206.1"/>
    </source>
</evidence>
<organism evidence="3 4">
    <name type="scientific">Sphingomonas endophytica</name>
    <dbReference type="NCBI Taxonomy" id="869719"/>
    <lineage>
        <taxon>Bacteria</taxon>
        <taxon>Pseudomonadati</taxon>
        <taxon>Pseudomonadota</taxon>
        <taxon>Alphaproteobacteria</taxon>
        <taxon>Sphingomonadales</taxon>
        <taxon>Sphingomonadaceae</taxon>
        <taxon>Sphingomonas</taxon>
    </lineage>
</organism>
<evidence type="ECO:0000313" key="4">
    <source>
        <dbReference type="Proteomes" id="UP000522313"/>
    </source>
</evidence>
<dbReference type="Pfam" id="PF03237">
    <property type="entry name" value="Terminase_6N"/>
    <property type="match status" value="1"/>
</dbReference>
<accession>A0A7X0MPH2</accession>
<feature type="domain" description="Terminase large subunit gp17-like C-terminal" evidence="2">
    <location>
        <begin position="277"/>
        <end position="424"/>
    </location>
</feature>
<gene>
    <name evidence="3" type="ORF">F4693_003203</name>
</gene>
<reference evidence="3 4" key="2">
    <citation type="submission" date="2020-08" db="EMBL/GenBank/DDBJ databases">
        <authorList>
            <person name="Partida-Martinez L."/>
            <person name="Huntemann M."/>
            <person name="Clum A."/>
            <person name="Wang J."/>
            <person name="Palaniappan K."/>
            <person name="Ritter S."/>
            <person name="Chen I.-M."/>
            <person name="Stamatis D."/>
            <person name="Reddy T."/>
            <person name="O'Malley R."/>
            <person name="Daum C."/>
            <person name="Shapiro N."/>
            <person name="Ivanova N."/>
            <person name="Kyrpides N."/>
            <person name="Woyke T."/>
        </authorList>
    </citation>
    <scope>NUCLEOTIDE SEQUENCE [LARGE SCALE GENOMIC DNA]</scope>
    <source>
        <strain evidence="3 4">AS3.13</strain>
    </source>
</reference>
<dbReference type="Pfam" id="PF17289">
    <property type="entry name" value="Terminase_6C"/>
    <property type="match status" value="1"/>
</dbReference>
<protein>
    <submittedName>
        <fullName evidence="3">Phage terminase large subunit-like protein</fullName>
    </submittedName>
</protein>
<dbReference type="Proteomes" id="UP000522313">
    <property type="component" value="Unassembled WGS sequence"/>
</dbReference>
<sequence length="439" mass="46061">MSGADPYGGIGGIRKLAALDAAERSAVLSSLSAEVKMELAQNWPLWAHDGQLPPPGDWRVWVMQAGRGFGKTRAGAQWVGAMARAVPGARIALVGATIEDARKVMVAGPSGVVAVARDDDAVVWRPSSGEVRFGNGAVATLYSAAAPEKLRGPEHHFAWADELAKWSHASAWDNLTMGLRLGELPRVLVTTTPRPTALMRRVRAAAGTVVTRGSTRDNVHLPDAFVAAMEASYGGTRLGRQELDGELIEEVAGALWPRALLERQRVRAVPELARVVVGVDPPAGVGGDACGIVAAGLGRDGHGYVLEDASVTGASPERWASAVAACAARVSAERVVAEANQGGAMVEQVLRAAQASLPIRLVHATRGKAARAEPVAALYERGRVWHARAFPALEDELAGLVAGGGYEGPGRSPDRADACVWALTALMLDKQGEVRVRAV</sequence>
<name>A0A7X0MPH2_9SPHN</name>
<dbReference type="RefSeq" id="WP_184507630.1">
    <property type="nucleotide sequence ID" value="NZ_JACHBT010000019.1"/>
</dbReference>
<evidence type="ECO:0000259" key="2">
    <source>
        <dbReference type="Pfam" id="PF17289"/>
    </source>
</evidence>
<reference evidence="3 4" key="1">
    <citation type="submission" date="2020-08" db="EMBL/GenBank/DDBJ databases">
        <title>The Agave Microbiome: Exploring the role of microbial communities in plant adaptations to desert environments.</title>
        <authorList>
            <person name="Partida-Martinez L.P."/>
        </authorList>
    </citation>
    <scope>NUCLEOTIDE SEQUENCE [LARGE SCALE GENOMIC DNA]</scope>
    <source>
        <strain evidence="3 4">AS3.13</strain>
    </source>
</reference>
<proteinExistence type="predicted"/>
<dbReference type="EMBL" id="JACHBT010000019">
    <property type="protein sequence ID" value="MBB6506206.1"/>
    <property type="molecule type" value="Genomic_DNA"/>
</dbReference>
<dbReference type="Gene3D" id="3.30.420.240">
    <property type="match status" value="1"/>
</dbReference>
<dbReference type="AlphaFoldDB" id="A0A7X0MPH2"/>
<comment type="caution">
    <text evidence="3">The sequence shown here is derived from an EMBL/GenBank/DDBJ whole genome shotgun (WGS) entry which is preliminary data.</text>
</comment>
<dbReference type="InterPro" id="IPR035421">
    <property type="entry name" value="Terminase_6C"/>
</dbReference>
<dbReference type="Gene3D" id="3.40.50.300">
    <property type="entry name" value="P-loop containing nucleotide triphosphate hydrolases"/>
    <property type="match status" value="1"/>
</dbReference>
<evidence type="ECO:0000256" key="1">
    <source>
        <dbReference type="ARBA" id="ARBA00022612"/>
    </source>
</evidence>
<keyword evidence="1" id="KW-1188">Viral release from host cell</keyword>